<dbReference type="Pfam" id="PF01794">
    <property type="entry name" value="Ferric_reduct"/>
    <property type="match status" value="1"/>
</dbReference>
<dbReference type="EMBL" id="BSST01000001">
    <property type="protein sequence ID" value="GLX79317.1"/>
    <property type="molecule type" value="Genomic_DNA"/>
</dbReference>
<proteinExistence type="inferred from homology"/>
<keyword evidence="8" id="KW-0285">Flavoprotein</keyword>
<dbReference type="NCBIfam" id="NF003831">
    <property type="entry name" value="PRK05419.1-2"/>
    <property type="match status" value="1"/>
</dbReference>
<keyword evidence="5 8" id="KW-1133">Transmembrane helix</keyword>
<dbReference type="HAMAP" id="MF_01207">
    <property type="entry name" value="MsrQ"/>
    <property type="match status" value="1"/>
</dbReference>
<feature type="transmembrane region" description="Helical" evidence="8">
    <location>
        <begin position="119"/>
        <end position="138"/>
    </location>
</feature>
<keyword evidence="8" id="KW-0479">Metal-binding</keyword>
<feature type="transmembrane region" description="Helical" evidence="8">
    <location>
        <begin position="12"/>
        <end position="31"/>
    </location>
</feature>
<feature type="domain" description="Ferric oxidoreductase" evidence="9">
    <location>
        <begin position="48"/>
        <end position="161"/>
    </location>
</feature>
<keyword evidence="4 8" id="KW-0812">Transmembrane</keyword>
<comment type="similarity">
    <text evidence="8">Belongs to the MsrQ family.</text>
</comment>
<evidence type="ECO:0000256" key="1">
    <source>
        <dbReference type="ARBA" id="ARBA00004141"/>
    </source>
</evidence>
<keyword evidence="8" id="KW-0249">Electron transport</keyword>
<gene>
    <name evidence="8" type="primary">msrQ</name>
    <name evidence="10" type="ORF">tinsulaeT_26570</name>
</gene>
<dbReference type="PANTHER" id="PTHR36964:SF1">
    <property type="entry name" value="PROTEIN-METHIONINE-SULFOXIDE REDUCTASE HEME-BINDING SUBUNIT MSRQ"/>
    <property type="match status" value="1"/>
</dbReference>
<evidence type="ECO:0000313" key="11">
    <source>
        <dbReference type="Proteomes" id="UP001157186"/>
    </source>
</evidence>
<evidence type="ECO:0000256" key="4">
    <source>
        <dbReference type="ARBA" id="ARBA00022692"/>
    </source>
</evidence>
<keyword evidence="2 8" id="KW-0813">Transport</keyword>
<keyword evidence="8" id="KW-1003">Cell membrane</keyword>
<protein>
    <recommendedName>
        <fullName evidence="8">Protein-methionine-sulfoxide reductase heme-binding subunit MsrQ</fullName>
    </recommendedName>
    <alternativeName>
        <fullName evidence="8">Flavocytochrome MsrQ</fullName>
    </alternativeName>
</protein>
<name>A0ABQ6GTT0_9GAMM</name>
<evidence type="ECO:0000256" key="3">
    <source>
        <dbReference type="ARBA" id="ARBA00022617"/>
    </source>
</evidence>
<evidence type="ECO:0000256" key="7">
    <source>
        <dbReference type="ARBA" id="ARBA00023136"/>
    </source>
</evidence>
<evidence type="ECO:0000313" key="10">
    <source>
        <dbReference type="EMBL" id="GLX79317.1"/>
    </source>
</evidence>
<evidence type="ECO:0000256" key="8">
    <source>
        <dbReference type="HAMAP-Rule" id="MF_01207"/>
    </source>
</evidence>
<accession>A0ABQ6GTT0</accession>
<dbReference type="InterPro" id="IPR013130">
    <property type="entry name" value="Fe3_Rdtase_TM_dom"/>
</dbReference>
<comment type="subunit">
    <text evidence="8">Heterodimer of a catalytic subunit (MsrP) and a heme-binding subunit (MsrQ).</text>
</comment>
<dbReference type="Proteomes" id="UP001157186">
    <property type="component" value="Unassembled WGS sequence"/>
</dbReference>
<feature type="transmembrane region" description="Helical" evidence="8">
    <location>
        <begin position="173"/>
        <end position="189"/>
    </location>
</feature>
<sequence length="207" mass="24086">MINKKSMKVILLKSVIHLVSLSLLVNVYYLAINDQLGADPVEAVLHFTGIGAFNLLLLSLLVTPIVKYCQWRIFMQVRRLLGLYSFTYALCHVLSFLAFEVQFDWPLFIEEIYQRPYVTIGMAAFVILLTLAVTSISAMKKQLGRKWQLLHNWVYLALLLVAIHFYWSVKSEIIEPSIYIILALGLLWFRKDKFTRWLANKHRANNH</sequence>
<comment type="function">
    <text evidence="8">Part of the MsrPQ system that repairs oxidized periplasmic proteins containing methionine sulfoxide residues (Met-O), using respiratory chain electrons. Thus protects these proteins from oxidative-stress damage caused by reactive species of oxygen and chlorine generated by the host defense mechanisms. MsrPQ is essential for the maintenance of envelope integrity under bleach stress, rescuing a wide series of structurally unrelated periplasmic proteins from methionine oxidation. MsrQ provides electrons for reduction to the reductase catalytic subunit MsrP, using the quinone pool of the respiratory chain.</text>
</comment>
<evidence type="ECO:0000256" key="2">
    <source>
        <dbReference type="ARBA" id="ARBA00022448"/>
    </source>
</evidence>
<keyword evidence="3 8" id="KW-0349">Heme</keyword>
<comment type="cofactor">
    <cofactor evidence="8">
        <name>heme b</name>
        <dbReference type="ChEBI" id="CHEBI:60344"/>
    </cofactor>
    <text evidence="8">Binds 1 heme b (iron(II)-protoporphyrin IX) group per subunit.</text>
</comment>
<evidence type="ECO:0000259" key="9">
    <source>
        <dbReference type="Pfam" id="PF01794"/>
    </source>
</evidence>
<reference evidence="10 11" key="1">
    <citation type="submission" date="2023-03" db="EMBL/GenBank/DDBJ databases">
        <title>Draft genome sequence of Thalassotalea insulae KCTC 62186T.</title>
        <authorList>
            <person name="Sawabe T."/>
        </authorList>
    </citation>
    <scope>NUCLEOTIDE SEQUENCE [LARGE SCALE GENOMIC DNA]</scope>
    <source>
        <strain evidence="10 11">KCTC 62186</strain>
    </source>
</reference>
<feature type="transmembrane region" description="Helical" evidence="8">
    <location>
        <begin position="150"/>
        <end position="167"/>
    </location>
</feature>
<evidence type="ECO:0000256" key="5">
    <source>
        <dbReference type="ARBA" id="ARBA00022989"/>
    </source>
</evidence>
<comment type="caution">
    <text evidence="10">The sequence shown here is derived from an EMBL/GenBank/DDBJ whole genome shotgun (WGS) entry which is preliminary data.</text>
</comment>
<dbReference type="InterPro" id="IPR022837">
    <property type="entry name" value="MsrQ-like"/>
</dbReference>
<feature type="transmembrane region" description="Helical" evidence="8">
    <location>
        <begin position="43"/>
        <end position="68"/>
    </location>
</feature>
<dbReference type="PANTHER" id="PTHR36964">
    <property type="entry name" value="PROTEIN-METHIONINE-SULFOXIDE REDUCTASE HEME-BINDING SUBUNIT MSRQ"/>
    <property type="match status" value="1"/>
</dbReference>
<feature type="transmembrane region" description="Helical" evidence="8">
    <location>
        <begin position="80"/>
        <end position="99"/>
    </location>
</feature>
<comment type="cofactor">
    <cofactor evidence="8">
        <name>FMN</name>
        <dbReference type="ChEBI" id="CHEBI:58210"/>
    </cofactor>
    <text evidence="8">Binds 1 FMN per subunit.</text>
</comment>
<keyword evidence="6 8" id="KW-0408">Iron</keyword>
<keyword evidence="7 8" id="KW-0472">Membrane</keyword>
<dbReference type="RefSeq" id="WP_284245223.1">
    <property type="nucleotide sequence ID" value="NZ_BSST01000001.1"/>
</dbReference>
<organism evidence="10 11">
    <name type="scientific">Thalassotalea insulae</name>
    <dbReference type="NCBI Taxonomy" id="2056778"/>
    <lineage>
        <taxon>Bacteria</taxon>
        <taxon>Pseudomonadati</taxon>
        <taxon>Pseudomonadota</taxon>
        <taxon>Gammaproteobacteria</taxon>
        <taxon>Alteromonadales</taxon>
        <taxon>Colwelliaceae</taxon>
        <taxon>Thalassotalea</taxon>
    </lineage>
</organism>
<evidence type="ECO:0000256" key="6">
    <source>
        <dbReference type="ARBA" id="ARBA00023004"/>
    </source>
</evidence>
<keyword evidence="11" id="KW-1185">Reference proteome</keyword>
<comment type="subcellular location">
    <subcellularLocation>
        <location evidence="8">Cell membrane</location>
        <topology evidence="8">Multi-pass membrane protein</topology>
    </subcellularLocation>
    <subcellularLocation>
        <location evidence="1">Membrane</location>
        <topology evidence="1">Multi-pass membrane protein</topology>
    </subcellularLocation>
</comment>
<keyword evidence="8" id="KW-0288">FMN</keyword>